<evidence type="ECO:0000256" key="3">
    <source>
        <dbReference type="ARBA" id="ARBA00022606"/>
    </source>
</evidence>
<keyword evidence="3" id="KW-0716">Sensory transduction</keyword>
<evidence type="ECO:0008006" key="11">
    <source>
        <dbReference type="Google" id="ProtNLM"/>
    </source>
</evidence>
<feature type="domain" description="Response regulatory" evidence="7">
    <location>
        <begin position="414"/>
        <end position="550"/>
    </location>
</feature>
<evidence type="ECO:0000256" key="1">
    <source>
        <dbReference type="ARBA" id="ARBA00022543"/>
    </source>
</evidence>
<dbReference type="InterPro" id="IPR000014">
    <property type="entry name" value="PAS"/>
</dbReference>
<keyword evidence="2 6" id="KW-0597">Phosphoprotein</keyword>
<dbReference type="PANTHER" id="PTHR45339">
    <property type="entry name" value="HYBRID SIGNAL TRANSDUCTION HISTIDINE KINASE J"/>
    <property type="match status" value="1"/>
</dbReference>
<evidence type="ECO:0000313" key="10">
    <source>
        <dbReference type="Proteomes" id="UP001497512"/>
    </source>
</evidence>
<evidence type="ECO:0000256" key="5">
    <source>
        <dbReference type="ARBA" id="ARBA00023170"/>
    </source>
</evidence>
<feature type="domain" description="PAS" evidence="8">
    <location>
        <begin position="131"/>
        <end position="168"/>
    </location>
</feature>
<dbReference type="CDD" id="cd00130">
    <property type="entry name" value="PAS"/>
    <property type="match status" value="1"/>
</dbReference>
<dbReference type="InterPro" id="IPR035965">
    <property type="entry name" value="PAS-like_dom_sf"/>
</dbReference>
<name>A0ABP0TU78_9BRYO</name>
<keyword evidence="5" id="KW-0675">Receptor</keyword>
<keyword evidence="4" id="KW-0157">Chromophore</keyword>
<evidence type="ECO:0000256" key="2">
    <source>
        <dbReference type="ARBA" id="ARBA00022553"/>
    </source>
</evidence>
<dbReference type="EMBL" id="OZ019906">
    <property type="protein sequence ID" value="CAK9204948.1"/>
    <property type="molecule type" value="Genomic_DNA"/>
</dbReference>
<organism evidence="9 10">
    <name type="scientific">Sphagnum troendelagicum</name>
    <dbReference type="NCBI Taxonomy" id="128251"/>
    <lineage>
        <taxon>Eukaryota</taxon>
        <taxon>Viridiplantae</taxon>
        <taxon>Streptophyta</taxon>
        <taxon>Embryophyta</taxon>
        <taxon>Bryophyta</taxon>
        <taxon>Sphagnophytina</taxon>
        <taxon>Sphagnopsida</taxon>
        <taxon>Sphagnales</taxon>
        <taxon>Sphagnaceae</taxon>
        <taxon>Sphagnum</taxon>
    </lineage>
</organism>
<dbReference type="Pfam" id="PF08447">
    <property type="entry name" value="PAS_3"/>
    <property type="match status" value="1"/>
</dbReference>
<reference evidence="9" key="1">
    <citation type="submission" date="2024-02" db="EMBL/GenBank/DDBJ databases">
        <authorList>
            <consortium name="ELIXIR-Norway"/>
            <consortium name="Elixir Norway"/>
        </authorList>
    </citation>
    <scope>NUCLEOTIDE SEQUENCE</scope>
</reference>
<dbReference type="CDD" id="cd17546">
    <property type="entry name" value="REC_hyHK_CKI1_RcsC-like"/>
    <property type="match status" value="1"/>
</dbReference>
<dbReference type="PANTHER" id="PTHR45339:SF5">
    <property type="entry name" value="HISTIDINE KINASE"/>
    <property type="match status" value="1"/>
</dbReference>
<evidence type="ECO:0000259" key="7">
    <source>
        <dbReference type="PROSITE" id="PS50110"/>
    </source>
</evidence>
<keyword evidence="10" id="KW-1185">Reference proteome</keyword>
<dbReference type="PROSITE" id="PS50110">
    <property type="entry name" value="RESPONSE_REGULATORY"/>
    <property type="match status" value="1"/>
</dbReference>
<dbReference type="PROSITE" id="PS50112">
    <property type="entry name" value="PAS"/>
    <property type="match status" value="1"/>
</dbReference>
<keyword evidence="1" id="KW-0600">Photoreceptor protein</keyword>
<evidence type="ECO:0000256" key="4">
    <source>
        <dbReference type="ARBA" id="ARBA00022991"/>
    </source>
</evidence>
<protein>
    <recommendedName>
        <fullName evidence="11">Response regulatory domain-containing protein</fullName>
    </recommendedName>
</protein>
<dbReference type="Proteomes" id="UP001497512">
    <property type="component" value="Chromosome 14"/>
</dbReference>
<sequence length="566" mass="63439">MRKASASLFHGPMMTMGGQQQLGAAERLRVYRRCFHELDEQLMQLQASGGIQDLDLRKMQAELRALEDLIVIFTDLNSALKAKQVVSADAWLAEAAMEGPDLSLLTDLLFLSASSPWTVYVVERIYWLLCYVSPSCKSTTGWMPQELIGTAAWDVCHPDDIPTLKRMLYSREIGPLSNGSVIYRRMRKDSSYTTVQATGRALGTRNTLLPPLFVMIVKSGISHYIQSVSLHQMTFFLELIACLFTELGLCSMLILVNHVANRWYAWVEQDNHNFSSVQDQQENLQINTNKAKFVAPKSAELEIPLLIRSKSQSAIRPTSPEVLYANLQQPLPPDNIIANPPIPSHKSTETESGLRDAGILAKSAAEEDENLQLASSRVKALIVPPFTRGQSMKALGSSSSANLSSDREFLKHKKVLLVEDDPVIRKIVNRMLLNMNCEVTVTSNGREALDILQRTPVVEHNIDDKHEFLAQFDLVLMDLHMPVMDGTHAVQIFRSWEADQNPPQKRTVIFAVTANSSDADMVKCAQSGFDEFVTKPLTVEKLVDRLKMISSPSYDRKLDFMNTQCL</sequence>
<dbReference type="SUPFAM" id="SSF52172">
    <property type="entry name" value="CheY-like"/>
    <property type="match status" value="1"/>
</dbReference>
<proteinExistence type="predicted"/>
<accession>A0ABP0TU78</accession>
<dbReference type="Gene3D" id="3.30.450.20">
    <property type="entry name" value="PAS domain"/>
    <property type="match status" value="1"/>
</dbReference>
<dbReference type="InterPro" id="IPR001789">
    <property type="entry name" value="Sig_transdc_resp-reg_receiver"/>
</dbReference>
<gene>
    <name evidence="9" type="ORF">CSSPTR1EN2_LOCUS7641</name>
</gene>
<evidence type="ECO:0000259" key="8">
    <source>
        <dbReference type="PROSITE" id="PS50112"/>
    </source>
</evidence>
<dbReference type="Gene3D" id="3.40.50.2300">
    <property type="match status" value="1"/>
</dbReference>
<dbReference type="InterPro" id="IPR013655">
    <property type="entry name" value="PAS_fold_3"/>
</dbReference>
<feature type="modified residue" description="4-aspartylphosphate" evidence="6">
    <location>
        <position position="478"/>
    </location>
</feature>
<dbReference type="Pfam" id="PF00072">
    <property type="entry name" value="Response_reg"/>
    <property type="match status" value="1"/>
</dbReference>
<evidence type="ECO:0000256" key="6">
    <source>
        <dbReference type="PROSITE-ProRule" id="PRU00169"/>
    </source>
</evidence>
<dbReference type="SMART" id="SM00448">
    <property type="entry name" value="REC"/>
    <property type="match status" value="1"/>
</dbReference>
<evidence type="ECO:0000313" key="9">
    <source>
        <dbReference type="EMBL" id="CAK9204948.1"/>
    </source>
</evidence>
<dbReference type="SUPFAM" id="SSF55785">
    <property type="entry name" value="PYP-like sensor domain (PAS domain)"/>
    <property type="match status" value="1"/>
</dbReference>
<dbReference type="InterPro" id="IPR011006">
    <property type="entry name" value="CheY-like_superfamily"/>
</dbReference>